<comment type="caution">
    <text evidence="1">The sequence shown here is derived from an EMBL/GenBank/DDBJ whole genome shotgun (WGS) entry which is preliminary data.</text>
</comment>
<organism evidence="1 2">
    <name type="scientific">Datura stramonium</name>
    <name type="common">Jimsonweed</name>
    <name type="synonym">Common thornapple</name>
    <dbReference type="NCBI Taxonomy" id="4076"/>
    <lineage>
        <taxon>Eukaryota</taxon>
        <taxon>Viridiplantae</taxon>
        <taxon>Streptophyta</taxon>
        <taxon>Embryophyta</taxon>
        <taxon>Tracheophyta</taxon>
        <taxon>Spermatophyta</taxon>
        <taxon>Magnoliopsida</taxon>
        <taxon>eudicotyledons</taxon>
        <taxon>Gunneridae</taxon>
        <taxon>Pentapetalae</taxon>
        <taxon>asterids</taxon>
        <taxon>lamiids</taxon>
        <taxon>Solanales</taxon>
        <taxon>Solanaceae</taxon>
        <taxon>Solanoideae</taxon>
        <taxon>Datureae</taxon>
        <taxon>Datura</taxon>
    </lineage>
</organism>
<dbReference type="Proteomes" id="UP000823775">
    <property type="component" value="Unassembled WGS sequence"/>
</dbReference>
<reference evidence="1 2" key="1">
    <citation type="journal article" date="2021" name="BMC Genomics">
        <title>Datura genome reveals duplications of psychoactive alkaloid biosynthetic genes and high mutation rate following tissue culture.</title>
        <authorList>
            <person name="Rajewski A."/>
            <person name="Carter-House D."/>
            <person name="Stajich J."/>
            <person name="Litt A."/>
        </authorList>
    </citation>
    <scope>NUCLEOTIDE SEQUENCE [LARGE SCALE GENOMIC DNA]</scope>
    <source>
        <strain evidence="1">AR-01</strain>
    </source>
</reference>
<evidence type="ECO:0000313" key="2">
    <source>
        <dbReference type="Proteomes" id="UP000823775"/>
    </source>
</evidence>
<proteinExistence type="predicted"/>
<evidence type="ECO:0000313" key="1">
    <source>
        <dbReference type="EMBL" id="MCD9644372.1"/>
    </source>
</evidence>
<name>A0ABS8VBV3_DATST</name>
<accession>A0ABS8VBV3</accession>
<sequence length="95" mass="11226">MGSPSVIPVKHRQKAETALRSADEFIGRDENGKWEERFKCEERDGDWARGRWILMEIRHTDNRRRDPMSRRCGCQWALPVKAPDSEPATDWRLMD</sequence>
<protein>
    <submittedName>
        <fullName evidence="1">Uncharacterized protein</fullName>
    </submittedName>
</protein>
<dbReference type="EMBL" id="JACEIK010004132">
    <property type="protein sequence ID" value="MCD9644372.1"/>
    <property type="molecule type" value="Genomic_DNA"/>
</dbReference>
<keyword evidence="2" id="KW-1185">Reference proteome</keyword>
<gene>
    <name evidence="1" type="ORF">HAX54_032570</name>
</gene>